<name>A0ABD2AWD2_VESMC</name>
<organism evidence="1 2">
    <name type="scientific">Vespula maculifrons</name>
    <name type="common">Eastern yellow jacket</name>
    <name type="synonym">Wasp</name>
    <dbReference type="NCBI Taxonomy" id="7453"/>
    <lineage>
        <taxon>Eukaryota</taxon>
        <taxon>Metazoa</taxon>
        <taxon>Ecdysozoa</taxon>
        <taxon>Arthropoda</taxon>
        <taxon>Hexapoda</taxon>
        <taxon>Insecta</taxon>
        <taxon>Pterygota</taxon>
        <taxon>Neoptera</taxon>
        <taxon>Endopterygota</taxon>
        <taxon>Hymenoptera</taxon>
        <taxon>Apocrita</taxon>
        <taxon>Aculeata</taxon>
        <taxon>Vespoidea</taxon>
        <taxon>Vespidae</taxon>
        <taxon>Vespinae</taxon>
        <taxon>Vespula</taxon>
    </lineage>
</organism>
<dbReference type="AlphaFoldDB" id="A0ABD2AWD2"/>
<accession>A0ABD2AWD2</accession>
<protein>
    <submittedName>
        <fullName evidence="1">Uncharacterized protein</fullName>
    </submittedName>
</protein>
<gene>
    <name evidence="1" type="ORF">V1477_018779</name>
</gene>
<dbReference type="Proteomes" id="UP001607303">
    <property type="component" value="Unassembled WGS sequence"/>
</dbReference>
<proteinExistence type="predicted"/>
<evidence type="ECO:0000313" key="1">
    <source>
        <dbReference type="EMBL" id="KAL2724918.1"/>
    </source>
</evidence>
<dbReference type="EMBL" id="JAYRBN010000112">
    <property type="protein sequence ID" value="KAL2724918.1"/>
    <property type="molecule type" value="Genomic_DNA"/>
</dbReference>
<keyword evidence="2" id="KW-1185">Reference proteome</keyword>
<reference evidence="1 2" key="1">
    <citation type="journal article" date="2024" name="Ann. Entomol. Soc. Am.">
        <title>Genomic analyses of the southern and eastern yellowjacket wasps (Hymenoptera: Vespidae) reveal evolutionary signatures of social life.</title>
        <authorList>
            <person name="Catto M.A."/>
            <person name="Caine P.B."/>
            <person name="Orr S.E."/>
            <person name="Hunt B.G."/>
            <person name="Goodisman M.A.D."/>
        </authorList>
    </citation>
    <scope>NUCLEOTIDE SEQUENCE [LARGE SCALE GENOMIC DNA]</scope>
    <source>
        <strain evidence="1">232</strain>
        <tissue evidence="1">Head and thorax</tissue>
    </source>
</reference>
<sequence>MRYCTFVKALMCERRAIKTFIFKNIKCKLTQIKRLRGLLHHVPFTRLDSQFQSGIEYPYEI</sequence>
<evidence type="ECO:0000313" key="2">
    <source>
        <dbReference type="Proteomes" id="UP001607303"/>
    </source>
</evidence>
<comment type="caution">
    <text evidence="1">The sequence shown here is derived from an EMBL/GenBank/DDBJ whole genome shotgun (WGS) entry which is preliminary data.</text>
</comment>